<dbReference type="SUPFAM" id="SSF55874">
    <property type="entry name" value="ATPase domain of HSP90 chaperone/DNA topoisomerase II/histidine kinase"/>
    <property type="match status" value="1"/>
</dbReference>
<dbReference type="InterPro" id="IPR036910">
    <property type="entry name" value="HMG_box_dom_sf"/>
</dbReference>
<dbReference type="STRING" id="6573.A0A210PWP3"/>
<feature type="compositionally biased region" description="Low complexity" evidence="3">
    <location>
        <begin position="631"/>
        <end position="641"/>
    </location>
</feature>
<evidence type="ECO:0000256" key="3">
    <source>
        <dbReference type="SAM" id="MobiDB-lite"/>
    </source>
</evidence>
<dbReference type="GO" id="GO:0006298">
    <property type="term" value="P:mismatch repair"/>
    <property type="evidence" value="ECO:0007669"/>
    <property type="project" value="InterPro"/>
</dbReference>
<feature type="region of interest" description="Disordered" evidence="3">
    <location>
        <begin position="626"/>
        <end position="654"/>
    </location>
</feature>
<dbReference type="Proteomes" id="UP000242188">
    <property type="component" value="Unassembled WGS sequence"/>
</dbReference>
<dbReference type="FunFam" id="3.30.565.10:FF:000017">
    <property type="entry name" value="PMS1 homolog 1, mismatch repair system component"/>
    <property type="match status" value="1"/>
</dbReference>
<evidence type="ECO:0000259" key="4">
    <source>
        <dbReference type="SMART" id="SM01340"/>
    </source>
</evidence>
<sequence length="1025" mass="114465">MANSEPRMRELPKSTVRLLGSSQVITTVYSVVKELLENALDAGSTSVDVRLENFGLDKIEVRDNGDGIQTADVPFVAKRYHTSKLSAFSDLEQLSTYGFRGEALGSLCTVADVSLTTKTKDDDVSMTYTIGKEGEIINSKPSHLTQGTTLSAVHLFKTLPVRRQIYNNVKKKKEELKKVETLVMAFGLIFPTIRITLRHNKDLVWQKNPVQDLRASITGVLGKNVLNQIEYKKLESLDPEIIVEMYVPRSDSDPQVTSRSTADRCFIYVNSRPVILKDIEKLLKQYYASSHSCDGARVPVCCVSVVLPSSEIDVNLDPNKTRVLLHHQVSVATVVRTLLEEVYGAIEPAISSTKQKSNVDEDSAELSTISDQSLELSLDMTFRTNDQQRDNFTKITALENTVNCDKQIPFFKVTMETSDGNKSDNLTVQDQVIPEGVKICSRGKSVSIDMDSNRIVREGDISELEVPHVPTNVITPPIASTKKQEQITLFHEEIVRTQKGCFDIVGDCLKDVLTDDDSLCEMMEDVPDSQTKGDNHDSQTKGDNPDLQTKAFLQETNSDLFDDSLTDMLITLEQKKDILMVNSDSKQTDDNSRSEVTPGSELWSKGQLLADSGSAVLQPVALLSAGNSKRPLNSSPDLSPPSKRRTIMPEEGQPTLYDMVSSQPVQRGQTKMGYSTFVKENRSLVVAKRPTATFDDVTNILKHQWEELSHDLRQKYENVSLEKSDLCSLREPVSSTKSGKHLGNKMKLKSKVVPTGISIKDQLLLAAERRKSKRDTVISFSMENLRKKFSRQLNISQVPKSPKLNLIGHLKSCGTWTCCLGEKICVLNCHRVQETVLYHQLMSDHVLSVTPLDQPIKLTPQNVGGKSEWDYLMSLDTNRFPGDIYSFITDERIVDNGFKVRCYTDKENGTSQADVVALTAFIPVYGIPDLSEVLELTCTTGAESVSKSRPLKVLNYLQGEAVRMARKLPPLQDREEVLELLDQMTTIFPDGCKVCLHDRSFCHPIYDIDDLPQTQSDMTQEVLSS</sequence>
<dbReference type="PROSITE" id="PS00058">
    <property type="entry name" value="DNA_MISMATCH_REPAIR_1"/>
    <property type="match status" value="1"/>
</dbReference>
<keyword evidence="2" id="KW-0227">DNA damage</keyword>
<dbReference type="PANTHER" id="PTHR10073:SF54">
    <property type="entry name" value="PMS1 PROTEIN HOMOLOG 1"/>
    <property type="match status" value="1"/>
</dbReference>
<dbReference type="InterPro" id="IPR014721">
    <property type="entry name" value="Ribsml_uS5_D2-typ_fold_subgr"/>
</dbReference>
<proteinExistence type="inferred from homology"/>
<name>A0A210PWP3_MIZYE</name>
<dbReference type="Gene3D" id="1.10.30.10">
    <property type="entry name" value="High mobility group box domain"/>
    <property type="match status" value="1"/>
</dbReference>
<comment type="similarity">
    <text evidence="1">Belongs to the DNA mismatch repair MutL/HexB family.</text>
</comment>
<dbReference type="GO" id="GO:0032389">
    <property type="term" value="C:MutLalpha complex"/>
    <property type="evidence" value="ECO:0007669"/>
    <property type="project" value="TreeGrafter"/>
</dbReference>
<evidence type="ECO:0000313" key="5">
    <source>
        <dbReference type="EMBL" id="OWF40894.1"/>
    </source>
</evidence>
<dbReference type="InterPro" id="IPR013507">
    <property type="entry name" value="DNA_mismatch_S5_2-like"/>
</dbReference>
<dbReference type="OrthoDB" id="10263226at2759"/>
<dbReference type="Pfam" id="PF01119">
    <property type="entry name" value="DNA_mis_repair"/>
    <property type="match status" value="1"/>
</dbReference>
<dbReference type="SUPFAM" id="SSF47095">
    <property type="entry name" value="HMG-box"/>
    <property type="match status" value="1"/>
</dbReference>
<dbReference type="GO" id="GO:0140664">
    <property type="term" value="F:ATP-dependent DNA damage sensor activity"/>
    <property type="evidence" value="ECO:0007669"/>
    <property type="project" value="InterPro"/>
</dbReference>
<dbReference type="Pfam" id="PF13589">
    <property type="entry name" value="HATPase_c_3"/>
    <property type="match status" value="1"/>
</dbReference>
<dbReference type="Gene3D" id="3.30.565.10">
    <property type="entry name" value="Histidine kinase-like ATPase, C-terminal domain"/>
    <property type="match status" value="1"/>
</dbReference>
<dbReference type="InterPro" id="IPR014762">
    <property type="entry name" value="DNA_mismatch_repair_CS"/>
</dbReference>
<dbReference type="Gene3D" id="3.30.230.10">
    <property type="match status" value="1"/>
</dbReference>
<dbReference type="PANTHER" id="PTHR10073">
    <property type="entry name" value="DNA MISMATCH REPAIR PROTEIN MLH, PMS, MUTL"/>
    <property type="match status" value="1"/>
</dbReference>
<dbReference type="InterPro" id="IPR038973">
    <property type="entry name" value="MutL/Mlh/Pms-like"/>
</dbReference>
<keyword evidence="6" id="KW-1185">Reference proteome</keyword>
<dbReference type="InterPro" id="IPR020568">
    <property type="entry name" value="Ribosomal_Su5_D2-typ_SF"/>
</dbReference>
<dbReference type="InterPro" id="IPR036890">
    <property type="entry name" value="HATPase_C_sf"/>
</dbReference>
<dbReference type="AlphaFoldDB" id="A0A210PWP3"/>
<organism evidence="5 6">
    <name type="scientific">Mizuhopecten yessoensis</name>
    <name type="common">Japanese scallop</name>
    <name type="synonym">Patinopecten yessoensis</name>
    <dbReference type="NCBI Taxonomy" id="6573"/>
    <lineage>
        <taxon>Eukaryota</taxon>
        <taxon>Metazoa</taxon>
        <taxon>Spiralia</taxon>
        <taxon>Lophotrochozoa</taxon>
        <taxon>Mollusca</taxon>
        <taxon>Bivalvia</taxon>
        <taxon>Autobranchia</taxon>
        <taxon>Pteriomorphia</taxon>
        <taxon>Pectinida</taxon>
        <taxon>Pectinoidea</taxon>
        <taxon>Pectinidae</taxon>
        <taxon>Mizuhopecten</taxon>
    </lineage>
</organism>
<reference evidence="5 6" key="1">
    <citation type="journal article" date="2017" name="Nat. Ecol. Evol.">
        <title>Scallop genome provides insights into evolution of bilaterian karyotype and development.</title>
        <authorList>
            <person name="Wang S."/>
            <person name="Zhang J."/>
            <person name="Jiao W."/>
            <person name="Li J."/>
            <person name="Xun X."/>
            <person name="Sun Y."/>
            <person name="Guo X."/>
            <person name="Huan P."/>
            <person name="Dong B."/>
            <person name="Zhang L."/>
            <person name="Hu X."/>
            <person name="Sun X."/>
            <person name="Wang J."/>
            <person name="Zhao C."/>
            <person name="Wang Y."/>
            <person name="Wang D."/>
            <person name="Huang X."/>
            <person name="Wang R."/>
            <person name="Lv J."/>
            <person name="Li Y."/>
            <person name="Zhang Z."/>
            <person name="Liu B."/>
            <person name="Lu W."/>
            <person name="Hui Y."/>
            <person name="Liang J."/>
            <person name="Zhou Z."/>
            <person name="Hou R."/>
            <person name="Li X."/>
            <person name="Liu Y."/>
            <person name="Li H."/>
            <person name="Ning X."/>
            <person name="Lin Y."/>
            <person name="Zhao L."/>
            <person name="Xing Q."/>
            <person name="Dou J."/>
            <person name="Li Y."/>
            <person name="Mao J."/>
            <person name="Guo H."/>
            <person name="Dou H."/>
            <person name="Li T."/>
            <person name="Mu C."/>
            <person name="Jiang W."/>
            <person name="Fu Q."/>
            <person name="Fu X."/>
            <person name="Miao Y."/>
            <person name="Liu J."/>
            <person name="Yu Q."/>
            <person name="Li R."/>
            <person name="Liao H."/>
            <person name="Li X."/>
            <person name="Kong Y."/>
            <person name="Jiang Z."/>
            <person name="Chourrout D."/>
            <person name="Li R."/>
            <person name="Bao Z."/>
        </authorList>
    </citation>
    <scope>NUCLEOTIDE SEQUENCE [LARGE SCALE GENOMIC DNA]</scope>
    <source>
        <strain evidence="5 6">PY_sf001</strain>
    </source>
</reference>
<feature type="compositionally biased region" description="Basic and acidic residues" evidence="3">
    <location>
        <begin position="531"/>
        <end position="544"/>
    </location>
</feature>
<feature type="region of interest" description="Disordered" evidence="3">
    <location>
        <begin position="525"/>
        <end position="546"/>
    </location>
</feature>
<dbReference type="EMBL" id="NEDP02005439">
    <property type="protein sequence ID" value="OWF40894.1"/>
    <property type="molecule type" value="Genomic_DNA"/>
</dbReference>
<evidence type="ECO:0000256" key="1">
    <source>
        <dbReference type="ARBA" id="ARBA00006082"/>
    </source>
</evidence>
<dbReference type="GO" id="GO:0030983">
    <property type="term" value="F:mismatched DNA binding"/>
    <property type="evidence" value="ECO:0007669"/>
    <property type="project" value="InterPro"/>
</dbReference>
<dbReference type="SUPFAM" id="SSF54211">
    <property type="entry name" value="Ribosomal protein S5 domain 2-like"/>
    <property type="match status" value="1"/>
</dbReference>
<feature type="region of interest" description="Disordered" evidence="3">
    <location>
        <begin position="582"/>
        <end position="601"/>
    </location>
</feature>
<dbReference type="FunFam" id="3.30.230.10:FF:000030">
    <property type="entry name" value="PMS1 homolog 1, mismatch repair system component"/>
    <property type="match status" value="1"/>
</dbReference>
<dbReference type="NCBIfam" id="TIGR00585">
    <property type="entry name" value="mutl"/>
    <property type="match status" value="1"/>
</dbReference>
<accession>A0A210PWP3</accession>
<feature type="domain" description="DNA mismatch repair protein S5" evidence="4">
    <location>
        <begin position="217"/>
        <end position="344"/>
    </location>
</feature>
<dbReference type="InterPro" id="IPR002099">
    <property type="entry name" value="MutL/Mlh/PMS"/>
</dbReference>
<protein>
    <submittedName>
        <fullName evidence="5">PMS1 protein-like 1</fullName>
    </submittedName>
</protein>
<evidence type="ECO:0000313" key="6">
    <source>
        <dbReference type="Proteomes" id="UP000242188"/>
    </source>
</evidence>
<evidence type="ECO:0000256" key="2">
    <source>
        <dbReference type="ARBA" id="ARBA00022763"/>
    </source>
</evidence>
<gene>
    <name evidence="5" type="ORF">KP79_PYT19615</name>
</gene>
<dbReference type="GO" id="GO:0005524">
    <property type="term" value="F:ATP binding"/>
    <property type="evidence" value="ECO:0007669"/>
    <property type="project" value="InterPro"/>
</dbReference>
<dbReference type="GO" id="GO:0016887">
    <property type="term" value="F:ATP hydrolysis activity"/>
    <property type="evidence" value="ECO:0007669"/>
    <property type="project" value="InterPro"/>
</dbReference>
<dbReference type="SMART" id="SM01340">
    <property type="entry name" value="DNA_mis_repair"/>
    <property type="match status" value="1"/>
</dbReference>
<comment type="caution">
    <text evidence="5">The sequence shown here is derived from an EMBL/GenBank/DDBJ whole genome shotgun (WGS) entry which is preliminary data.</text>
</comment>
<dbReference type="CDD" id="cd16926">
    <property type="entry name" value="HATPase_MutL-MLH-PMS-like"/>
    <property type="match status" value="1"/>
</dbReference>